<name>A0AAV2EWE6_9ROSI</name>
<dbReference type="Proteomes" id="UP001497516">
    <property type="component" value="Chromosome 5"/>
</dbReference>
<accession>A0AAV2EWE6</accession>
<organism evidence="1 2">
    <name type="scientific">Linum trigynum</name>
    <dbReference type="NCBI Taxonomy" id="586398"/>
    <lineage>
        <taxon>Eukaryota</taxon>
        <taxon>Viridiplantae</taxon>
        <taxon>Streptophyta</taxon>
        <taxon>Embryophyta</taxon>
        <taxon>Tracheophyta</taxon>
        <taxon>Spermatophyta</taxon>
        <taxon>Magnoliopsida</taxon>
        <taxon>eudicotyledons</taxon>
        <taxon>Gunneridae</taxon>
        <taxon>Pentapetalae</taxon>
        <taxon>rosids</taxon>
        <taxon>fabids</taxon>
        <taxon>Malpighiales</taxon>
        <taxon>Linaceae</taxon>
        <taxon>Linum</taxon>
    </lineage>
</organism>
<keyword evidence="2" id="KW-1185">Reference proteome</keyword>
<reference evidence="1 2" key="1">
    <citation type="submission" date="2024-04" db="EMBL/GenBank/DDBJ databases">
        <authorList>
            <person name="Fracassetti M."/>
        </authorList>
    </citation>
    <scope>NUCLEOTIDE SEQUENCE [LARGE SCALE GENOMIC DNA]</scope>
</reference>
<gene>
    <name evidence="1" type="ORF">LTRI10_LOCUS30618</name>
</gene>
<dbReference type="AlphaFoldDB" id="A0AAV2EWE6"/>
<protein>
    <submittedName>
        <fullName evidence="1">Uncharacterized protein</fullName>
    </submittedName>
</protein>
<evidence type="ECO:0000313" key="2">
    <source>
        <dbReference type="Proteomes" id="UP001497516"/>
    </source>
</evidence>
<sequence length="103" mass="11120">MVQTKSMTAAEKVVAQEKAAQSKTSGSLVDGALEDLTDTEVLRRKVDQMEVTMGDLDAQTASLRTGQDALSLEFQAIREILEQLVHDKVKPATLASEESSAAR</sequence>
<dbReference type="EMBL" id="OZ034818">
    <property type="protein sequence ID" value="CAL1389785.1"/>
    <property type="molecule type" value="Genomic_DNA"/>
</dbReference>
<evidence type="ECO:0000313" key="1">
    <source>
        <dbReference type="EMBL" id="CAL1389785.1"/>
    </source>
</evidence>
<proteinExistence type="predicted"/>